<dbReference type="AlphaFoldDB" id="X6MB53"/>
<accession>X6MB53</accession>
<feature type="transmembrane region" description="Helical" evidence="1">
    <location>
        <begin position="115"/>
        <end position="132"/>
    </location>
</feature>
<proteinExistence type="predicted"/>
<dbReference type="GO" id="GO:0005634">
    <property type="term" value="C:nucleus"/>
    <property type="evidence" value="ECO:0007669"/>
    <property type="project" value="InterPro"/>
</dbReference>
<gene>
    <name evidence="2" type="ORF">RFI_26283</name>
</gene>
<dbReference type="InterPro" id="IPR006942">
    <property type="entry name" value="TH1"/>
</dbReference>
<reference evidence="2 3" key="1">
    <citation type="journal article" date="2013" name="Curr. Biol.">
        <title>The Genome of the Foraminiferan Reticulomyxa filosa.</title>
        <authorList>
            <person name="Glockner G."/>
            <person name="Hulsmann N."/>
            <person name="Schleicher M."/>
            <person name="Noegel A.A."/>
            <person name="Eichinger L."/>
            <person name="Gallinger C."/>
            <person name="Pawlowski J."/>
            <person name="Sierra R."/>
            <person name="Euteneuer U."/>
            <person name="Pillet L."/>
            <person name="Moustafa A."/>
            <person name="Platzer M."/>
            <person name="Groth M."/>
            <person name="Szafranski K."/>
            <person name="Schliwa M."/>
        </authorList>
    </citation>
    <scope>NUCLEOTIDE SEQUENCE [LARGE SCALE GENOMIC DNA]</scope>
</reference>
<keyword evidence="1" id="KW-0812">Transmembrane</keyword>
<evidence type="ECO:0000313" key="3">
    <source>
        <dbReference type="Proteomes" id="UP000023152"/>
    </source>
</evidence>
<organism evidence="2 3">
    <name type="scientific">Reticulomyxa filosa</name>
    <dbReference type="NCBI Taxonomy" id="46433"/>
    <lineage>
        <taxon>Eukaryota</taxon>
        <taxon>Sar</taxon>
        <taxon>Rhizaria</taxon>
        <taxon>Retaria</taxon>
        <taxon>Foraminifera</taxon>
        <taxon>Monothalamids</taxon>
        <taxon>Reticulomyxidae</taxon>
        <taxon>Reticulomyxa</taxon>
    </lineage>
</organism>
<keyword evidence="1" id="KW-1133">Transmembrane helix</keyword>
<dbReference type="EMBL" id="ASPP01022787">
    <property type="protein sequence ID" value="ETO11094.1"/>
    <property type="molecule type" value="Genomic_DNA"/>
</dbReference>
<dbReference type="GO" id="GO:0045892">
    <property type="term" value="P:negative regulation of DNA-templated transcription"/>
    <property type="evidence" value="ECO:0007669"/>
    <property type="project" value="InterPro"/>
</dbReference>
<evidence type="ECO:0000313" key="2">
    <source>
        <dbReference type="EMBL" id="ETO11094.1"/>
    </source>
</evidence>
<dbReference type="Proteomes" id="UP000023152">
    <property type="component" value="Unassembled WGS sequence"/>
</dbReference>
<name>X6MB53_RETFI</name>
<sequence>MDIETDEVLDSDQVERMAVDNDSDVEMSDEMQESQALLTNEDFEARLSRPDSVLDENFITIVKEYATLKCEGNKDEFINYVKEGVLLAASNYKGYTKMCNLLVDWMKEFHHPKTIHVFLYFYILFCLSYFTSK</sequence>
<protein>
    <submittedName>
        <fullName evidence="2">Uncharacterized protein</fullName>
    </submittedName>
</protein>
<dbReference type="Pfam" id="PF04858">
    <property type="entry name" value="TH1"/>
    <property type="match status" value="1"/>
</dbReference>
<keyword evidence="3" id="KW-1185">Reference proteome</keyword>
<comment type="caution">
    <text evidence="2">The sequence shown here is derived from an EMBL/GenBank/DDBJ whole genome shotgun (WGS) entry which is preliminary data.</text>
</comment>
<keyword evidence="1" id="KW-0472">Membrane</keyword>
<evidence type="ECO:0000256" key="1">
    <source>
        <dbReference type="SAM" id="Phobius"/>
    </source>
</evidence>